<dbReference type="Proteomes" id="UP001059596">
    <property type="component" value="Unassembled WGS sequence"/>
</dbReference>
<evidence type="ECO:0000313" key="2">
    <source>
        <dbReference type="EMBL" id="KAI8035165.1"/>
    </source>
</evidence>
<gene>
    <name evidence="2" type="ORF">M5D96_012054</name>
</gene>
<evidence type="ECO:0000256" key="1">
    <source>
        <dbReference type="SAM" id="MobiDB-lite"/>
    </source>
</evidence>
<accession>A0A9Q0BKP5</accession>
<dbReference type="Pfam" id="PF03670">
    <property type="entry name" value="UPF0184"/>
    <property type="match status" value="1"/>
</dbReference>
<sequence length="81" mass="8883">MLPKNKHDASPSSGDSVNSNVQEADLQETEDVNNSLNALICALDAAEQRTDDIMSELFYSNREIRRGKEQVGQSASKNATK</sequence>
<comment type="caution">
    <text evidence="2">The sequence shown here is derived from an EMBL/GenBank/DDBJ whole genome shotgun (WGS) entry which is preliminary data.</text>
</comment>
<feature type="region of interest" description="Disordered" evidence="1">
    <location>
        <begin position="1"/>
        <end position="31"/>
    </location>
</feature>
<dbReference type="AlphaFoldDB" id="A0A9Q0BKP5"/>
<evidence type="ECO:0000313" key="3">
    <source>
        <dbReference type="Proteomes" id="UP001059596"/>
    </source>
</evidence>
<keyword evidence="3" id="KW-1185">Reference proteome</keyword>
<dbReference type="EMBL" id="JAMKOV010000046">
    <property type="protein sequence ID" value="KAI8035165.1"/>
    <property type="molecule type" value="Genomic_DNA"/>
</dbReference>
<organism evidence="2 3">
    <name type="scientific">Drosophila gunungcola</name>
    <name type="common">fruit fly</name>
    <dbReference type="NCBI Taxonomy" id="103775"/>
    <lineage>
        <taxon>Eukaryota</taxon>
        <taxon>Metazoa</taxon>
        <taxon>Ecdysozoa</taxon>
        <taxon>Arthropoda</taxon>
        <taxon>Hexapoda</taxon>
        <taxon>Insecta</taxon>
        <taxon>Pterygota</taxon>
        <taxon>Neoptera</taxon>
        <taxon>Endopterygota</taxon>
        <taxon>Diptera</taxon>
        <taxon>Brachycera</taxon>
        <taxon>Muscomorpha</taxon>
        <taxon>Ephydroidea</taxon>
        <taxon>Drosophilidae</taxon>
        <taxon>Drosophila</taxon>
        <taxon>Sophophora</taxon>
    </lineage>
</organism>
<feature type="compositionally biased region" description="Polar residues" evidence="1">
    <location>
        <begin position="10"/>
        <end position="22"/>
    </location>
</feature>
<proteinExistence type="predicted"/>
<reference evidence="2" key="1">
    <citation type="journal article" date="2023" name="Genome Biol. Evol.">
        <title>Long-read-based Genome Assembly of Drosophila gunungcola Reveals Fewer Chemosensory Genes in Flower-breeding Species.</title>
        <authorList>
            <person name="Negi A."/>
            <person name="Liao B.Y."/>
            <person name="Yeh S.D."/>
        </authorList>
    </citation>
    <scope>NUCLEOTIDE SEQUENCE</scope>
    <source>
        <strain evidence="2">Sukarami</strain>
    </source>
</reference>
<protein>
    <submittedName>
        <fullName evidence="2">Uncharacterized protein</fullName>
    </submittedName>
</protein>
<name>A0A9Q0BKP5_9MUSC</name>